<feature type="transmembrane region" description="Helical" evidence="6">
    <location>
        <begin position="20"/>
        <end position="40"/>
    </location>
</feature>
<accession>A0A384JIB5</accession>
<reference evidence="7 8" key="1">
    <citation type="journal article" date="2011" name="PLoS Genet.">
        <title>Genomic analysis of the necrotrophic fungal pathogens Sclerotinia sclerotiorum and Botrytis cinerea.</title>
        <authorList>
            <person name="Amselem J."/>
            <person name="Cuomo C.A."/>
            <person name="van Kan J.A."/>
            <person name="Viaud M."/>
            <person name="Benito E.P."/>
            <person name="Couloux A."/>
            <person name="Coutinho P.M."/>
            <person name="de Vries R.P."/>
            <person name="Dyer P.S."/>
            <person name="Fillinger S."/>
            <person name="Fournier E."/>
            <person name="Gout L."/>
            <person name="Hahn M."/>
            <person name="Kohn L."/>
            <person name="Lapalu N."/>
            <person name="Plummer K.M."/>
            <person name="Pradier J.M."/>
            <person name="Quevillon E."/>
            <person name="Sharon A."/>
            <person name="Simon A."/>
            <person name="ten Have A."/>
            <person name="Tudzynski B."/>
            <person name="Tudzynski P."/>
            <person name="Wincker P."/>
            <person name="Andrew M."/>
            <person name="Anthouard V."/>
            <person name="Beever R.E."/>
            <person name="Beffa R."/>
            <person name="Benoit I."/>
            <person name="Bouzid O."/>
            <person name="Brault B."/>
            <person name="Chen Z."/>
            <person name="Choquer M."/>
            <person name="Collemare J."/>
            <person name="Cotton P."/>
            <person name="Danchin E.G."/>
            <person name="Da Silva C."/>
            <person name="Gautier A."/>
            <person name="Giraud C."/>
            <person name="Giraud T."/>
            <person name="Gonzalez C."/>
            <person name="Grossetete S."/>
            <person name="Guldener U."/>
            <person name="Henrissat B."/>
            <person name="Howlett B.J."/>
            <person name="Kodira C."/>
            <person name="Kretschmer M."/>
            <person name="Lappartient A."/>
            <person name="Leroch M."/>
            <person name="Levis C."/>
            <person name="Mauceli E."/>
            <person name="Neuveglise C."/>
            <person name="Oeser B."/>
            <person name="Pearson M."/>
            <person name="Poulain J."/>
            <person name="Poussereau N."/>
            <person name="Quesneville H."/>
            <person name="Rascle C."/>
            <person name="Schumacher J."/>
            <person name="Segurens B."/>
            <person name="Sexton A."/>
            <person name="Silva E."/>
            <person name="Sirven C."/>
            <person name="Soanes D.M."/>
            <person name="Talbot N.J."/>
            <person name="Templeton M."/>
            <person name="Yandava C."/>
            <person name="Yarden O."/>
            <person name="Zeng Q."/>
            <person name="Rollins J.A."/>
            <person name="Lebrun M.H."/>
            <person name="Dickman M."/>
        </authorList>
    </citation>
    <scope>NUCLEOTIDE SEQUENCE [LARGE SCALE GENOMIC DNA]</scope>
    <source>
        <strain evidence="7 8">B05.10</strain>
    </source>
</reference>
<reference evidence="7 8" key="2">
    <citation type="journal article" date="2012" name="Eukaryot. Cell">
        <title>Genome update of Botrytis cinerea strains B05.10 and T4.</title>
        <authorList>
            <person name="Staats M."/>
            <person name="van Kan J.A."/>
        </authorList>
    </citation>
    <scope>NUCLEOTIDE SEQUENCE [LARGE SCALE GENOMIC DNA]</scope>
    <source>
        <strain evidence="7 8">B05.10</strain>
    </source>
</reference>
<feature type="transmembrane region" description="Helical" evidence="6">
    <location>
        <begin position="143"/>
        <end position="163"/>
    </location>
</feature>
<dbReference type="RefSeq" id="XP_024548875.1">
    <property type="nucleotide sequence ID" value="XM_024693090.1"/>
</dbReference>
<feature type="transmembrane region" description="Helical" evidence="6">
    <location>
        <begin position="175"/>
        <end position="194"/>
    </location>
</feature>
<dbReference type="OrthoDB" id="5294024at2759"/>
<organism evidence="7 8">
    <name type="scientific">Botryotinia fuckeliana (strain B05.10)</name>
    <name type="common">Noble rot fungus</name>
    <name type="synonym">Botrytis cinerea</name>
    <dbReference type="NCBI Taxonomy" id="332648"/>
    <lineage>
        <taxon>Eukaryota</taxon>
        <taxon>Fungi</taxon>
        <taxon>Dikarya</taxon>
        <taxon>Ascomycota</taxon>
        <taxon>Pezizomycotina</taxon>
        <taxon>Leotiomycetes</taxon>
        <taxon>Helotiales</taxon>
        <taxon>Sclerotiniaceae</taxon>
        <taxon>Botrytis</taxon>
    </lineage>
</organism>
<dbReference type="VEuPathDB" id="FungiDB:Bcin05g05660"/>
<name>A0A384JIB5_BOTFB</name>
<sequence length="243" mass="27842">MHLPLTDIDASNQPSETYLWIQDGLTIGSGVLWMVAYVLYIRRSSKDQSYGMPILSLCANIAWELIYGIIHPPGMAEFITFLPYFLIDLLLVNATIKFGPREWRHAPIVQKNLGMIVLVGSLMMLGAQWTFAELFTDFTQASFWSGYTCQVIVSWSAIAQLVSRESTRGHSIAIWWCRFLGTLCATAVFHWRAYNYPANYGYVYTPLARFLFIAPETAELAYPFIFWYIAKLESRNSLHPKKQ</sequence>
<keyword evidence="5 6" id="KW-0472">Membrane</keyword>
<keyword evidence="8" id="KW-1185">Reference proteome</keyword>
<keyword evidence="3 6" id="KW-0812">Transmembrane</keyword>
<dbReference type="GO" id="GO:0016020">
    <property type="term" value="C:membrane"/>
    <property type="evidence" value="ECO:0007669"/>
    <property type="project" value="UniProtKB-SubCell"/>
</dbReference>
<dbReference type="KEGG" id="bfu:BCIN_05g05660"/>
<evidence type="ECO:0000256" key="5">
    <source>
        <dbReference type="ARBA" id="ARBA00023136"/>
    </source>
</evidence>
<dbReference type="PANTHER" id="PTHR42038:SF2">
    <property type="entry name" value="TERPENE CYCLASE AUSL"/>
    <property type="match status" value="1"/>
</dbReference>
<gene>
    <name evidence="7" type="ORF">BCIN_05g05660</name>
</gene>
<comment type="subcellular location">
    <subcellularLocation>
        <location evidence="1">Membrane</location>
        <topology evidence="1">Multi-pass membrane protein</topology>
    </subcellularLocation>
</comment>
<evidence type="ECO:0008006" key="9">
    <source>
        <dbReference type="Google" id="ProtNLM"/>
    </source>
</evidence>
<evidence type="ECO:0000256" key="2">
    <source>
        <dbReference type="ARBA" id="ARBA00006757"/>
    </source>
</evidence>
<dbReference type="GeneID" id="5440298"/>
<evidence type="ECO:0000256" key="1">
    <source>
        <dbReference type="ARBA" id="ARBA00004141"/>
    </source>
</evidence>
<feature type="transmembrane region" description="Helical" evidence="6">
    <location>
        <begin position="82"/>
        <end position="100"/>
    </location>
</feature>
<dbReference type="AlphaFoldDB" id="A0A384JIB5"/>
<evidence type="ECO:0000313" key="7">
    <source>
        <dbReference type="EMBL" id="ATZ50192.1"/>
    </source>
</evidence>
<protein>
    <recommendedName>
        <fullName evidence="9">Integral membrane protein</fullName>
    </recommendedName>
</protein>
<evidence type="ECO:0000256" key="3">
    <source>
        <dbReference type="ARBA" id="ARBA00022692"/>
    </source>
</evidence>
<evidence type="ECO:0000313" key="8">
    <source>
        <dbReference type="Proteomes" id="UP000001798"/>
    </source>
</evidence>
<dbReference type="InterPro" id="IPR039020">
    <property type="entry name" value="PaxB-like"/>
</dbReference>
<evidence type="ECO:0000256" key="6">
    <source>
        <dbReference type="SAM" id="Phobius"/>
    </source>
</evidence>
<proteinExistence type="inferred from homology"/>
<dbReference type="GO" id="GO:0016829">
    <property type="term" value="F:lyase activity"/>
    <property type="evidence" value="ECO:0007669"/>
    <property type="project" value="InterPro"/>
</dbReference>
<reference evidence="7 8" key="3">
    <citation type="journal article" date="2017" name="Mol. Plant Pathol.">
        <title>A gapless genome sequence of the fungus Botrytis cinerea.</title>
        <authorList>
            <person name="Van Kan J.A."/>
            <person name="Stassen J.H."/>
            <person name="Mosbach A."/>
            <person name="Van Der Lee T.A."/>
            <person name="Faino L."/>
            <person name="Farmer A.D."/>
            <person name="Papasotiriou D.G."/>
            <person name="Zhou S."/>
            <person name="Seidl M.F."/>
            <person name="Cottam E."/>
            <person name="Edel D."/>
            <person name="Hahn M."/>
            <person name="Schwartz D.C."/>
            <person name="Dietrich R.A."/>
            <person name="Widdison S."/>
            <person name="Scalliet G."/>
        </authorList>
    </citation>
    <scope>NUCLEOTIDE SEQUENCE [LARGE SCALE GENOMIC DNA]</scope>
    <source>
        <strain evidence="7 8">B05.10</strain>
    </source>
</reference>
<dbReference type="PANTHER" id="PTHR42038">
    <property type="match status" value="1"/>
</dbReference>
<feature type="transmembrane region" description="Helical" evidence="6">
    <location>
        <begin position="112"/>
        <end position="131"/>
    </location>
</feature>
<evidence type="ECO:0000256" key="4">
    <source>
        <dbReference type="ARBA" id="ARBA00022989"/>
    </source>
</evidence>
<feature type="transmembrane region" description="Helical" evidence="6">
    <location>
        <begin position="206"/>
        <end position="229"/>
    </location>
</feature>
<dbReference type="Pfam" id="PF25129">
    <property type="entry name" value="Pyr4-TMTC"/>
    <property type="match status" value="1"/>
</dbReference>
<dbReference type="EMBL" id="CP009809">
    <property type="protein sequence ID" value="ATZ50192.1"/>
    <property type="molecule type" value="Genomic_DNA"/>
</dbReference>
<comment type="similarity">
    <text evidence="2">Belongs to the paxB family.</text>
</comment>
<feature type="transmembrane region" description="Helical" evidence="6">
    <location>
        <begin position="52"/>
        <end position="70"/>
    </location>
</feature>
<dbReference type="Proteomes" id="UP000001798">
    <property type="component" value="Chromosome 5"/>
</dbReference>
<keyword evidence="4 6" id="KW-1133">Transmembrane helix</keyword>